<dbReference type="GO" id="GO:0006313">
    <property type="term" value="P:DNA transposition"/>
    <property type="evidence" value="ECO:0007669"/>
    <property type="project" value="InterPro"/>
</dbReference>
<reference evidence="3" key="1">
    <citation type="submission" date="2021-01" db="EMBL/GenBank/DDBJ databases">
        <title>Modified the classification status of verrucomicrobia.</title>
        <authorList>
            <person name="Feng X."/>
        </authorList>
    </citation>
    <scope>NUCLEOTIDE SEQUENCE</scope>
    <source>
        <strain evidence="3">KCTC 22041</strain>
    </source>
</reference>
<dbReference type="AlphaFoldDB" id="A0A934SFF1"/>
<dbReference type="InterPro" id="IPR002525">
    <property type="entry name" value="Transp_IS110-like_N"/>
</dbReference>
<keyword evidence="4" id="KW-1185">Reference proteome</keyword>
<dbReference type="InterPro" id="IPR047650">
    <property type="entry name" value="Transpos_IS110"/>
</dbReference>
<proteinExistence type="predicted"/>
<evidence type="ECO:0000313" key="4">
    <source>
        <dbReference type="Proteomes" id="UP000603141"/>
    </source>
</evidence>
<dbReference type="PANTHER" id="PTHR33055">
    <property type="entry name" value="TRANSPOSASE FOR INSERTION SEQUENCE ELEMENT IS1111A"/>
    <property type="match status" value="1"/>
</dbReference>
<dbReference type="RefSeq" id="WP_200274453.1">
    <property type="nucleotide sequence ID" value="NZ_JAENIJ010000163.1"/>
</dbReference>
<dbReference type="Pfam" id="PF02371">
    <property type="entry name" value="Transposase_20"/>
    <property type="match status" value="1"/>
</dbReference>
<accession>A0A934SFF1</accession>
<evidence type="ECO:0000313" key="3">
    <source>
        <dbReference type="EMBL" id="MBK1884874.1"/>
    </source>
</evidence>
<dbReference type="Proteomes" id="UP000603141">
    <property type="component" value="Unassembled WGS sequence"/>
</dbReference>
<dbReference type="PANTHER" id="PTHR33055:SF13">
    <property type="entry name" value="TRANSPOSASE"/>
    <property type="match status" value="1"/>
</dbReference>
<feature type="non-terminal residue" evidence="3">
    <location>
        <position position="217"/>
    </location>
</feature>
<dbReference type="InterPro" id="IPR003346">
    <property type="entry name" value="Transposase_20"/>
</dbReference>
<evidence type="ECO:0000259" key="1">
    <source>
        <dbReference type="Pfam" id="PF01548"/>
    </source>
</evidence>
<protein>
    <submittedName>
        <fullName evidence="3">Transposase</fullName>
    </submittedName>
</protein>
<evidence type="ECO:0000259" key="2">
    <source>
        <dbReference type="Pfam" id="PF02371"/>
    </source>
</evidence>
<dbReference type="GO" id="GO:0003677">
    <property type="term" value="F:DNA binding"/>
    <property type="evidence" value="ECO:0007669"/>
    <property type="project" value="InterPro"/>
</dbReference>
<name>A0A934SFF1_9BACT</name>
<feature type="domain" description="Transposase IS116/IS110/IS902 C-terminal" evidence="2">
    <location>
        <begin position="110"/>
        <end position="194"/>
    </location>
</feature>
<gene>
    <name evidence="3" type="ORF">JIN85_20860</name>
</gene>
<feature type="domain" description="Transposase IS110-like N-terminal" evidence="1">
    <location>
        <begin position="5"/>
        <end position="70"/>
    </location>
</feature>
<dbReference type="GO" id="GO:0004803">
    <property type="term" value="F:transposase activity"/>
    <property type="evidence" value="ECO:0007669"/>
    <property type="project" value="InterPro"/>
</dbReference>
<dbReference type="Pfam" id="PF01548">
    <property type="entry name" value="DEDD_Tnp_IS110"/>
    <property type="match status" value="1"/>
</dbReference>
<sequence length="217" mass="24273">AFGNQKLRRNKSDTADARLIARFLVAEQNDLTPWAPKTTENEQLTELVRYTESITREIAKLKTKCESAIDPIVLKSLSRRIKSEQKELAAIRLRINAIIKSSDTIRKSDQLIRSIPGIGEISSHLMLAEIPDLTHFSNARQLAAWAGVTPCHFVSGASGRPTTPITKVGSTHLRRALFMPAMTARNNNPLLKTFADRLQENGKKPKQIIIAIMRKLL</sequence>
<comment type="caution">
    <text evidence="3">The sequence shown here is derived from an EMBL/GenBank/DDBJ whole genome shotgun (WGS) entry which is preliminary data.</text>
</comment>
<feature type="non-terminal residue" evidence="3">
    <location>
        <position position="1"/>
    </location>
</feature>
<organism evidence="3 4">
    <name type="scientific">Luteolibacter pohnpeiensis</name>
    <dbReference type="NCBI Taxonomy" id="454153"/>
    <lineage>
        <taxon>Bacteria</taxon>
        <taxon>Pseudomonadati</taxon>
        <taxon>Verrucomicrobiota</taxon>
        <taxon>Verrucomicrobiia</taxon>
        <taxon>Verrucomicrobiales</taxon>
        <taxon>Verrucomicrobiaceae</taxon>
        <taxon>Luteolibacter</taxon>
    </lineage>
</organism>
<dbReference type="EMBL" id="JAENIJ010000163">
    <property type="protein sequence ID" value="MBK1884874.1"/>
    <property type="molecule type" value="Genomic_DNA"/>
</dbReference>